<keyword evidence="13 14" id="KW-0342">GTP-binding</keyword>
<evidence type="ECO:0000256" key="12">
    <source>
        <dbReference type="ARBA" id="ARBA00022840"/>
    </source>
</evidence>
<dbReference type="InterPro" id="IPR027417">
    <property type="entry name" value="P-loop_NTPase"/>
</dbReference>
<comment type="similarity">
    <text evidence="7 14">Belongs to the CobU/CobP family.</text>
</comment>
<dbReference type="Gene3D" id="3.40.50.300">
    <property type="entry name" value="P-loop containing nucleotide triphosphate hydrolases"/>
    <property type="match status" value="1"/>
</dbReference>
<keyword evidence="9 14" id="KW-0808">Transferase</keyword>
<evidence type="ECO:0000256" key="16">
    <source>
        <dbReference type="PIRSR" id="PIRSR006135-2"/>
    </source>
</evidence>
<comment type="function">
    <text evidence="4 14">Catalyzes ATP-dependent phosphorylation of adenosylcobinamide and addition of GMP to adenosylcobinamide phosphate.</text>
</comment>
<dbReference type="Pfam" id="PF02283">
    <property type="entry name" value="CobU"/>
    <property type="match status" value="1"/>
</dbReference>
<evidence type="ECO:0000256" key="11">
    <source>
        <dbReference type="ARBA" id="ARBA00022777"/>
    </source>
</evidence>
<dbReference type="UniPathway" id="UPA00148">
    <property type="reaction ID" value="UER00236"/>
</dbReference>
<evidence type="ECO:0000256" key="9">
    <source>
        <dbReference type="ARBA" id="ARBA00022679"/>
    </source>
</evidence>
<feature type="binding site" evidence="16">
    <location>
        <begin position="52"/>
        <end position="55"/>
    </location>
    <ligand>
        <name>GTP</name>
        <dbReference type="ChEBI" id="CHEBI:37565"/>
    </ligand>
</feature>
<keyword evidence="18" id="KW-1185">Reference proteome</keyword>
<feature type="binding site" evidence="16">
    <location>
        <begin position="10"/>
        <end position="17"/>
    </location>
    <ligand>
        <name>GTP</name>
        <dbReference type="ChEBI" id="CHEBI:37565"/>
    </ligand>
</feature>
<organism evidence="17 18">
    <name type="scientific">Roseovarius pacificus</name>
    <dbReference type="NCBI Taxonomy" id="337701"/>
    <lineage>
        <taxon>Bacteria</taxon>
        <taxon>Pseudomonadati</taxon>
        <taxon>Pseudomonadota</taxon>
        <taxon>Alphaproteobacteria</taxon>
        <taxon>Rhodobacterales</taxon>
        <taxon>Roseobacteraceae</taxon>
        <taxon>Roseovarius</taxon>
    </lineage>
</organism>
<dbReference type="PANTHER" id="PTHR34848">
    <property type="match status" value="1"/>
</dbReference>
<dbReference type="AlphaFoldDB" id="A0A1M7G7G9"/>
<comment type="catalytic activity">
    <reaction evidence="3">
        <text>adenosylcob(III)inamide + GTP = adenosylcob(III)inamide phosphate + GDP + H(+)</text>
        <dbReference type="Rhea" id="RHEA:15765"/>
        <dbReference type="ChEBI" id="CHEBI:2480"/>
        <dbReference type="ChEBI" id="CHEBI:15378"/>
        <dbReference type="ChEBI" id="CHEBI:37565"/>
        <dbReference type="ChEBI" id="CHEBI:58189"/>
        <dbReference type="ChEBI" id="CHEBI:58502"/>
        <dbReference type="EC" id="2.7.1.156"/>
    </reaction>
</comment>
<dbReference type="CDD" id="cd00544">
    <property type="entry name" value="CobU"/>
    <property type="match status" value="1"/>
</dbReference>
<evidence type="ECO:0000256" key="13">
    <source>
        <dbReference type="ARBA" id="ARBA00023134"/>
    </source>
</evidence>
<feature type="active site" description="GMP-histidine intermediate" evidence="15">
    <location>
        <position position="51"/>
    </location>
</feature>
<evidence type="ECO:0000256" key="1">
    <source>
        <dbReference type="ARBA" id="ARBA00000312"/>
    </source>
</evidence>
<dbReference type="Proteomes" id="UP000183974">
    <property type="component" value="Unassembled WGS sequence"/>
</dbReference>
<accession>A0A1M7G7G9</accession>
<dbReference type="PIRSF" id="PIRSF006135">
    <property type="entry name" value="CobU"/>
    <property type="match status" value="1"/>
</dbReference>
<dbReference type="EMBL" id="FRBR01000010">
    <property type="protein sequence ID" value="SHM12038.1"/>
    <property type="molecule type" value="Genomic_DNA"/>
</dbReference>
<dbReference type="NCBIfam" id="NF004469">
    <property type="entry name" value="PRK05800.1"/>
    <property type="match status" value="1"/>
</dbReference>
<keyword evidence="11 14" id="KW-0418">Kinase</keyword>
<evidence type="ECO:0000256" key="5">
    <source>
        <dbReference type="ARBA" id="ARBA00004692"/>
    </source>
</evidence>
<dbReference type="GO" id="GO:0043752">
    <property type="term" value="F:adenosylcobinamide kinase activity"/>
    <property type="evidence" value="ECO:0007669"/>
    <property type="project" value="UniProtKB-EC"/>
</dbReference>
<keyword evidence="17" id="KW-0548">Nucleotidyltransferase</keyword>
<evidence type="ECO:0000256" key="3">
    <source>
        <dbReference type="ARBA" id="ARBA00001522"/>
    </source>
</evidence>
<dbReference type="EC" id="2.7.1.156" evidence="14"/>
<dbReference type="PANTHER" id="PTHR34848:SF1">
    <property type="entry name" value="BIFUNCTIONAL ADENOSYLCOBALAMIN BIOSYNTHESIS PROTEIN COBU"/>
    <property type="match status" value="1"/>
</dbReference>
<evidence type="ECO:0000313" key="18">
    <source>
        <dbReference type="Proteomes" id="UP000183974"/>
    </source>
</evidence>
<dbReference type="GO" id="GO:0009236">
    <property type="term" value="P:cobalamin biosynthetic process"/>
    <property type="evidence" value="ECO:0007669"/>
    <property type="project" value="UniProtKB-UniRule"/>
</dbReference>
<evidence type="ECO:0000256" key="7">
    <source>
        <dbReference type="ARBA" id="ARBA00007490"/>
    </source>
</evidence>
<evidence type="ECO:0000256" key="8">
    <source>
        <dbReference type="ARBA" id="ARBA00022573"/>
    </source>
</evidence>
<dbReference type="GO" id="GO:0008820">
    <property type="term" value="F:cobinamide phosphate guanylyltransferase activity"/>
    <property type="evidence" value="ECO:0007669"/>
    <property type="project" value="UniProtKB-UniRule"/>
</dbReference>
<protein>
    <recommendedName>
        <fullName evidence="14">Bifunctional adenosylcobalamin biosynthesis protein</fullName>
        <ecNumber evidence="14">2.7.1.156</ecNumber>
        <ecNumber evidence="14">2.7.7.62</ecNumber>
    </recommendedName>
</protein>
<dbReference type="InterPro" id="IPR003203">
    <property type="entry name" value="CobU/CobP"/>
</dbReference>
<evidence type="ECO:0000256" key="15">
    <source>
        <dbReference type="PIRSR" id="PIRSR006135-1"/>
    </source>
</evidence>
<dbReference type="GO" id="GO:0005525">
    <property type="term" value="F:GTP binding"/>
    <property type="evidence" value="ECO:0007669"/>
    <property type="project" value="UniProtKB-UniRule"/>
</dbReference>
<evidence type="ECO:0000256" key="4">
    <source>
        <dbReference type="ARBA" id="ARBA00003889"/>
    </source>
</evidence>
<dbReference type="STRING" id="337701.SAMN05444398_11036"/>
<feature type="binding site" evidence="16">
    <location>
        <position position="63"/>
    </location>
    <ligand>
        <name>GTP</name>
        <dbReference type="ChEBI" id="CHEBI:37565"/>
    </ligand>
</feature>
<evidence type="ECO:0000256" key="14">
    <source>
        <dbReference type="PIRNR" id="PIRNR006135"/>
    </source>
</evidence>
<comment type="pathway">
    <text evidence="6 14">Cofactor biosynthesis; adenosylcobalamin biosynthesis; adenosylcobalamin from cob(II)yrinate a,c-diamide: step 5/7.</text>
</comment>
<dbReference type="SUPFAM" id="SSF52540">
    <property type="entry name" value="P-loop containing nucleoside triphosphate hydrolases"/>
    <property type="match status" value="1"/>
</dbReference>
<evidence type="ECO:0000256" key="2">
    <source>
        <dbReference type="ARBA" id="ARBA00000711"/>
    </source>
</evidence>
<evidence type="ECO:0000256" key="10">
    <source>
        <dbReference type="ARBA" id="ARBA00022741"/>
    </source>
</evidence>
<proteinExistence type="inferred from homology"/>
<comment type="catalytic activity">
    <reaction evidence="2 14">
        <text>adenosylcob(III)inamide phosphate + GTP + H(+) = adenosylcob(III)inamide-GDP + diphosphate</text>
        <dbReference type="Rhea" id="RHEA:22712"/>
        <dbReference type="ChEBI" id="CHEBI:15378"/>
        <dbReference type="ChEBI" id="CHEBI:33019"/>
        <dbReference type="ChEBI" id="CHEBI:37565"/>
        <dbReference type="ChEBI" id="CHEBI:58502"/>
        <dbReference type="ChEBI" id="CHEBI:60487"/>
        <dbReference type="EC" id="2.7.7.62"/>
    </reaction>
</comment>
<dbReference type="EC" id="2.7.7.62" evidence="14"/>
<dbReference type="RefSeq" id="WP_073035671.1">
    <property type="nucleotide sequence ID" value="NZ_BMLR01000011.1"/>
</dbReference>
<reference evidence="17 18" key="1">
    <citation type="submission" date="2016-11" db="EMBL/GenBank/DDBJ databases">
        <authorList>
            <person name="Jaros S."/>
            <person name="Januszkiewicz K."/>
            <person name="Wedrychowicz H."/>
        </authorList>
    </citation>
    <scope>NUCLEOTIDE SEQUENCE [LARGE SCALE GENOMIC DNA]</scope>
    <source>
        <strain evidence="17 18">DSM 29589</strain>
    </source>
</reference>
<dbReference type="OrthoDB" id="9788370at2"/>
<keyword evidence="12 14" id="KW-0067">ATP-binding</keyword>
<comment type="pathway">
    <text evidence="5 14">Cofactor biosynthesis; adenosylcobalamin biosynthesis; adenosylcobalamin from cob(II)yrinate a,c-diamide: step 6/7.</text>
</comment>
<gene>
    <name evidence="17" type="ORF">SAMN05444398_11036</name>
</gene>
<name>A0A1M7G7G9_9RHOB</name>
<evidence type="ECO:0000313" key="17">
    <source>
        <dbReference type="EMBL" id="SHM12038.1"/>
    </source>
</evidence>
<feature type="binding site" evidence="16">
    <location>
        <begin position="35"/>
        <end position="37"/>
    </location>
    <ligand>
        <name>GTP</name>
        <dbReference type="ChEBI" id="CHEBI:37565"/>
    </ligand>
</feature>
<comment type="catalytic activity">
    <reaction evidence="1 14">
        <text>adenosylcob(III)inamide + ATP = adenosylcob(III)inamide phosphate + ADP + H(+)</text>
        <dbReference type="Rhea" id="RHEA:15769"/>
        <dbReference type="ChEBI" id="CHEBI:2480"/>
        <dbReference type="ChEBI" id="CHEBI:15378"/>
        <dbReference type="ChEBI" id="CHEBI:30616"/>
        <dbReference type="ChEBI" id="CHEBI:58502"/>
        <dbReference type="ChEBI" id="CHEBI:456216"/>
        <dbReference type="EC" id="2.7.1.156"/>
    </reaction>
</comment>
<sequence>MLPELTLVIGGAASGKSTFAESLVVQSGQNRVYLATAQAFDEEMQAKVARHRQMRGDGWQTIEAPLDPGSALHDIAADQVVLLDCATMWLSNHLLAESDLEQARDTLLAGLAGCPAPVIVVSNEVGLSVVPENPLARRFREAQGRLNQTLAARAGLVVNVVAGLPQVLKGHLP</sequence>
<keyword evidence="10 14" id="KW-0547">Nucleotide-binding</keyword>
<feature type="binding site" evidence="16">
    <location>
        <position position="84"/>
    </location>
    <ligand>
        <name>GTP</name>
        <dbReference type="ChEBI" id="CHEBI:37565"/>
    </ligand>
</feature>
<keyword evidence="8 14" id="KW-0169">Cobalamin biosynthesis</keyword>
<evidence type="ECO:0000256" key="6">
    <source>
        <dbReference type="ARBA" id="ARBA00005159"/>
    </source>
</evidence>
<dbReference type="GO" id="GO:0005524">
    <property type="term" value="F:ATP binding"/>
    <property type="evidence" value="ECO:0007669"/>
    <property type="project" value="UniProtKB-UniRule"/>
</dbReference>